<dbReference type="VEuPathDB" id="FungiDB:KRP23_11063"/>
<sequence length="389" mass="43932">MDAEFLSEVEGFLDLCDLPTLVSTQAAHGNESSSPQAVDSNGNDHASDEAKALMTKGERVRHQVYRKRRRAERELLQQEIKELEAKLAKEPSRLLSMSGWRMVATCHLESRLVSEKRQRQLRAALAAQTTLIRTYQGLAQEELVHVTTLQRTSERETHCEPAMLRLESFDTEFYKTSEKTFNAIYAQTDEVLDAFGIDATDSKCGISIRELRDENGNMFFRYTDKRAIPTNFEQSCINLKHTLRLHQQKDQRIYDGMEDPGSTVAIKFRVTSRLKSGKVASVLLRVINRWYQEDKRMVVVWRVFGEGEGGFAGMHSDEIGWGTLTPSTERDDSSLLRLCARYVPMNFSGAVVGERDPAVKQFAGLVVNASTTNAGEIATRLEKLLLSDS</sequence>
<evidence type="ECO:0000313" key="3">
    <source>
        <dbReference type="EnsemblProtists" id="Phyra80662"/>
    </source>
</evidence>
<protein>
    <recommendedName>
        <fullName evidence="5">M96 mating-specific protein family</fullName>
    </recommendedName>
</protein>
<evidence type="ECO:0000256" key="1">
    <source>
        <dbReference type="SAM" id="Coils"/>
    </source>
</evidence>
<evidence type="ECO:0000256" key="2">
    <source>
        <dbReference type="SAM" id="MobiDB-lite"/>
    </source>
</evidence>
<reference evidence="4" key="1">
    <citation type="journal article" date="2006" name="Science">
        <title>Phytophthora genome sequences uncover evolutionary origins and mechanisms of pathogenesis.</title>
        <authorList>
            <person name="Tyler B.M."/>
            <person name="Tripathy S."/>
            <person name="Zhang X."/>
            <person name="Dehal P."/>
            <person name="Jiang R.H."/>
            <person name="Aerts A."/>
            <person name="Arredondo F.D."/>
            <person name="Baxter L."/>
            <person name="Bensasson D."/>
            <person name="Beynon J.L."/>
            <person name="Chapman J."/>
            <person name="Damasceno C.M."/>
            <person name="Dorrance A.E."/>
            <person name="Dou D."/>
            <person name="Dickerman A.W."/>
            <person name="Dubchak I.L."/>
            <person name="Garbelotto M."/>
            <person name="Gijzen M."/>
            <person name="Gordon S.G."/>
            <person name="Govers F."/>
            <person name="Grunwald N.J."/>
            <person name="Huang W."/>
            <person name="Ivors K.L."/>
            <person name="Jones R.W."/>
            <person name="Kamoun S."/>
            <person name="Krampis K."/>
            <person name="Lamour K.H."/>
            <person name="Lee M.K."/>
            <person name="McDonald W.H."/>
            <person name="Medina M."/>
            <person name="Meijer H.J."/>
            <person name="Nordberg E.K."/>
            <person name="Maclean D.J."/>
            <person name="Ospina-Giraldo M.D."/>
            <person name="Morris P.F."/>
            <person name="Phuntumart V."/>
            <person name="Putnam N.H."/>
            <person name="Rash S."/>
            <person name="Rose J.K."/>
            <person name="Sakihama Y."/>
            <person name="Salamov A.A."/>
            <person name="Savidor A."/>
            <person name="Scheuring C.F."/>
            <person name="Smith B.M."/>
            <person name="Sobral B.W."/>
            <person name="Terry A."/>
            <person name="Torto-Alalibo T.A."/>
            <person name="Win J."/>
            <person name="Xu Z."/>
            <person name="Zhang H."/>
            <person name="Grigoriev I.V."/>
            <person name="Rokhsar D.S."/>
            <person name="Boore J.L."/>
        </authorList>
    </citation>
    <scope>NUCLEOTIDE SEQUENCE [LARGE SCALE GENOMIC DNA]</scope>
    <source>
        <strain evidence="4">Pr102</strain>
    </source>
</reference>
<feature type="compositionally biased region" description="Basic and acidic residues" evidence="2">
    <location>
        <begin position="45"/>
        <end position="55"/>
    </location>
</feature>
<feature type="compositionally biased region" description="Polar residues" evidence="2">
    <location>
        <begin position="26"/>
        <end position="44"/>
    </location>
</feature>
<keyword evidence="4" id="KW-1185">Reference proteome</keyword>
<feature type="coiled-coil region" evidence="1">
    <location>
        <begin position="66"/>
        <end position="93"/>
    </location>
</feature>
<dbReference type="AlphaFoldDB" id="H3GU01"/>
<dbReference type="EMBL" id="DS566048">
    <property type="status" value="NOT_ANNOTATED_CDS"/>
    <property type="molecule type" value="Genomic_DNA"/>
</dbReference>
<evidence type="ECO:0008006" key="5">
    <source>
        <dbReference type="Google" id="ProtNLM"/>
    </source>
</evidence>
<accession>H3GU01</accession>
<dbReference type="Proteomes" id="UP000005238">
    <property type="component" value="Unassembled WGS sequence"/>
</dbReference>
<dbReference type="OMA" id="VAIKFRV"/>
<organism evidence="3 4">
    <name type="scientific">Phytophthora ramorum</name>
    <name type="common">Sudden oak death agent</name>
    <dbReference type="NCBI Taxonomy" id="164328"/>
    <lineage>
        <taxon>Eukaryota</taxon>
        <taxon>Sar</taxon>
        <taxon>Stramenopiles</taxon>
        <taxon>Oomycota</taxon>
        <taxon>Peronosporomycetes</taxon>
        <taxon>Peronosporales</taxon>
        <taxon>Peronosporaceae</taxon>
        <taxon>Phytophthora</taxon>
    </lineage>
</organism>
<name>H3GU01_PHYRM</name>
<dbReference type="EnsemblProtists" id="Phyra80662">
    <property type="protein sequence ID" value="Phyra80662"/>
    <property type="gene ID" value="Phyra80662"/>
</dbReference>
<dbReference type="eggNOG" id="ENOG502RG1D">
    <property type="taxonomic scope" value="Eukaryota"/>
</dbReference>
<dbReference type="VEuPathDB" id="FungiDB:KRP22_11705"/>
<evidence type="ECO:0000313" key="4">
    <source>
        <dbReference type="Proteomes" id="UP000005238"/>
    </source>
</evidence>
<reference evidence="3" key="2">
    <citation type="submission" date="2015-06" db="UniProtKB">
        <authorList>
            <consortium name="EnsemblProtists"/>
        </authorList>
    </citation>
    <scope>IDENTIFICATION</scope>
    <source>
        <strain evidence="3">Pr102</strain>
    </source>
</reference>
<proteinExistence type="predicted"/>
<feature type="region of interest" description="Disordered" evidence="2">
    <location>
        <begin position="26"/>
        <end position="55"/>
    </location>
</feature>
<keyword evidence="1" id="KW-0175">Coiled coil</keyword>
<dbReference type="InParanoid" id="H3GU01"/>
<dbReference type="HOGENOM" id="CLU_027764_3_0_1"/>